<dbReference type="EMBL" id="SRYG01000025">
    <property type="protein sequence ID" value="TGY65029.1"/>
    <property type="molecule type" value="Genomic_DNA"/>
</dbReference>
<comment type="caution">
    <text evidence="1">The sequence shown here is derived from an EMBL/GenBank/DDBJ whole genome shotgun (WGS) entry which is preliminary data.</text>
</comment>
<sequence length="547" mass="63378">MIDVTNISPSPIHPEAKEKIQEKPAPDSKLQEENEFLAKIDPNYVWMDSNPQVREGAKTLYLALCAWLESKINREACANATWIEFALLSFDHALHRYENRHYRISLDSYSYMRIEKLYGVTLQREMYHFLLTQEHALPQPDAASIERYAMLESGWIPVWWDRDGQLRAQEIVTWQEAMLLDMTPYRNSTLFKYPPTAKLIVKVYLTLIHALLDNEGVFPKRSAIRNRLEPLINGEIHRQKRSYAFKNFLRQLLKVGENVVRRQLPPSAATKPLAEDKELEALKKRFLKKGIQIFEQTLAAQNELVDDKDIDELIVCLQADHAPSWPFVLEKVRRADPAGRVAWLERQKNEPDFERLLKEMLKQDVPLQLLALFLLIQRKSTPALQKQVKALLAPGRFADFARLLERPLSLSTYDALLALRQPLRKQIQLDPDQLVRSKEDLEDTIRKIEAFLPEEPIEEKEPALAPEKDDTPSWNEQNLVLRLLQGPLSMEALEDIARQQNTFPQALIDAVNEAYFSIVNDAILMEEDGELKIDPYYEDLVKEALPC</sequence>
<evidence type="ECO:0000313" key="2">
    <source>
        <dbReference type="Proteomes" id="UP000308836"/>
    </source>
</evidence>
<organism evidence="1 2">
    <name type="scientific">Dubosiella muris</name>
    <dbReference type="NCBI Taxonomy" id="3038133"/>
    <lineage>
        <taxon>Bacteria</taxon>
        <taxon>Bacillati</taxon>
        <taxon>Bacillota</taxon>
        <taxon>Erysipelotrichia</taxon>
        <taxon>Erysipelotrichales</taxon>
        <taxon>Erysipelotrichaceae</taxon>
        <taxon>Dubosiella</taxon>
    </lineage>
</organism>
<dbReference type="Proteomes" id="UP000308836">
    <property type="component" value="Unassembled WGS sequence"/>
</dbReference>
<accession>A0AC61R4V2</accession>
<gene>
    <name evidence="1" type="ORF">E5336_10775</name>
</gene>
<proteinExistence type="predicted"/>
<evidence type="ECO:0000313" key="1">
    <source>
        <dbReference type="EMBL" id="TGY65029.1"/>
    </source>
</evidence>
<keyword evidence="2" id="KW-1185">Reference proteome</keyword>
<reference evidence="1" key="1">
    <citation type="submission" date="2019-04" db="EMBL/GenBank/DDBJ databases">
        <title>Microbes associate with the intestines of laboratory mice.</title>
        <authorList>
            <person name="Navarre W."/>
            <person name="Wong E."/>
            <person name="Huang K."/>
            <person name="Tropini C."/>
            <person name="Ng K."/>
            <person name="Yu B."/>
        </authorList>
    </citation>
    <scope>NUCLEOTIDE SEQUENCE</scope>
    <source>
        <strain evidence="1">NM09_H32</strain>
    </source>
</reference>
<protein>
    <submittedName>
        <fullName evidence="1">Uncharacterized protein</fullName>
    </submittedName>
</protein>
<name>A0AC61R4V2_9FIRM</name>